<evidence type="ECO:0000313" key="3">
    <source>
        <dbReference type="EMBL" id="SNR75092.1"/>
    </source>
</evidence>
<feature type="compositionally biased region" description="Basic and acidic residues" evidence="1">
    <location>
        <begin position="173"/>
        <end position="188"/>
    </location>
</feature>
<sequence length="292" mass="33484">MKNLLIKCIIVLLILTSSITTAQDFQGKAIYQTKTTMNMDFAGSGIPADRIEMIKERMKNQLEKTYILSFNKTASIYKEEEKLDQSTGGRGGMRFMMMGGGASGNYYKNTHSKTYSKESEFSGKNFLIKDDLVTYDWKMEQETKMIGENLCFKATTVIEMPERSTNVRFGRRNNNEEDKKEENREDEAPKMEQVIVTAWYAMEIPVSQGPGNYWGLPGLILEVGYGNTNILCTKIVMNPKDKIEIKEPTKGKVVSQKEYNKIIEQKMKEMRERMRNERQKGGNEGHRIRIGG</sequence>
<feature type="region of interest" description="Disordered" evidence="1">
    <location>
        <begin position="272"/>
        <end position="292"/>
    </location>
</feature>
<accession>A0A238YVY2</accession>
<protein>
    <submittedName>
        <fullName evidence="3">GLPGLI family protein</fullName>
    </submittedName>
</protein>
<feature type="chain" id="PRO_5013031650" evidence="2">
    <location>
        <begin position="23"/>
        <end position="292"/>
    </location>
</feature>
<dbReference type="OrthoDB" id="1068986at2"/>
<reference evidence="4" key="1">
    <citation type="submission" date="2017-06" db="EMBL/GenBank/DDBJ databases">
        <authorList>
            <person name="Varghese N."/>
            <person name="Submissions S."/>
        </authorList>
    </citation>
    <scope>NUCLEOTIDE SEQUENCE [LARGE SCALE GENOMIC DNA]</scope>
    <source>
        <strain evidence="4">DSM 27993</strain>
    </source>
</reference>
<dbReference type="EMBL" id="FZNX01000005">
    <property type="protein sequence ID" value="SNR75092.1"/>
    <property type="molecule type" value="Genomic_DNA"/>
</dbReference>
<name>A0A238YVY2_9FLAO</name>
<dbReference type="RefSeq" id="WP_089379128.1">
    <property type="nucleotide sequence ID" value="NZ_FZNX01000005.1"/>
</dbReference>
<dbReference type="AlphaFoldDB" id="A0A238YVY2"/>
<dbReference type="InterPro" id="IPR005901">
    <property type="entry name" value="GLPGLI"/>
</dbReference>
<keyword evidence="2" id="KW-0732">Signal</keyword>
<gene>
    <name evidence="3" type="ORF">SAMN04488111_2858</name>
</gene>
<dbReference type="Proteomes" id="UP000198412">
    <property type="component" value="Unassembled WGS sequence"/>
</dbReference>
<feature type="signal peptide" evidence="2">
    <location>
        <begin position="1"/>
        <end position="22"/>
    </location>
</feature>
<feature type="region of interest" description="Disordered" evidence="1">
    <location>
        <begin position="167"/>
        <end position="188"/>
    </location>
</feature>
<keyword evidence="4" id="KW-1185">Reference proteome</keyword>
<evidence type="ECO:0000313" key="4">
    <source>
        <dbReference type="Proteomes" id="UP000198412"/>
    </source>
</evidence>
<evidence type="ECO:0000256" key="2">
    <source>
        <dbReference type="SAM" id="SignalP"/>
    </source>
</evidence>
<evidence type="ECO:0000256" key="1">
    <source>
        <dbReference type="SAM" id="MobiDB-lite"/>
    </source>
</evidence>
<proteinExistence type="predicted"/>
<dbReference type="NCBIfam" id="TIGR01200">
    <property type="entry name" value="GLPGLI"/>
    <property type="match status" value="1"/>
</dbReference>
<organism evidence="3 4">
    <name type="scientific">Lutibacter flavus</name>
    <dbReference type="NCBI Taxonomy" id="691689"/>
    <lineage>
        <taxon>Bacteria</taxon>
        <taxon>Pseudomonadati</taxon>
        <taxon>Bacteroidota</taxon>
        <taxon>Flavobacteriia</taxon>
        <taxon>Flavobacteriales</taxon>
        <taxon>Flavobacteriaceae</taxon>
        <taxon>Lutibacter</taxon>
    </lineage>
</organism>
<dbReference type="Pfam" id="PF09697">
    <property type="entry name" value="Porph_ging"/>
    <property type="match status" value="1"/>
</dbReference>